<dbReference type="NCBIfam" id="TIGR02872">
    <property type="entry name" value="spore_ytvI"/>
    <property type="match status" value="1"/>
</dbReference>
<evidence type="ECO:0000256" key="6">
    <source>
        <dbReference type="SAM" id="Phobius"/>
    </source>
</evidence>
<comment type="similarity">
    <text evidence="2">Belongs to the autoinducer-2 exporter (AI-2E) (TC 2.A.86) family.</text>
</comment>
<accession>A0A329LVP5</accession>
<keyword evidence="5 6" id="KW-0472">Membrane</keyword>
<dbReference type="GO" id="GO:0055085">
    <property type="term" value="P:transmembrane transport"/>
    <property type="evidence" value="ECO:0007669"/>
    <property type="project" value="TreeGrafter"/>
</dbReference>
<feature type="transmembrane region" description="Helical" evidence="6">
    <location>
        <begin position="328"/>
        <end position="353"/>
    </location>
</feature>
<keyword evidence="3 6" id="KW-0812">Transmembrane</keyword>
<keyword evidence="8" id="KW-1185">Reference proteome</keyword>
<evidence type="ECO:0000256" key="5">
    <source>
        <dbReference type="ARBA" id="ARBA00023136"/>
    </source>
</evidence>
<reference evidence="7 8" key="1">
    <citation type="journal article" date="2009" name="Int. J. Syst. Evol. Microbiol.">
        <title>Paenibacillus contaminans sp. nov., isolated from a contaminated laboratory plate.</title>
        <authorList>
            <person name="Chou J.H."/>
            <person name="Lee J.H."/>
            <person name="Lin M.C."/>
            <person name="Chang P.S."/>
            <person name="Arun A.B."/>
            <person name="Young C.C."/>
            <person name="Chen W.M."/>
        </authorList>
    </citation>
    <scope>NUCLEOTIDE SEQUENCE [LARGE SCALE GENOMIC DNA]</scope>
    <source>
        <strain evidence="7 8">CKOBP-6</strain>
    </source>
</reference>
<dbReference type="GO" id="GO:0016020">
    <property type="term" value="C:membrane"/>
    <property type="evidence" value="ECO:0007669"/>
    <property type="project" value="UniProtKB-SubCell"/>
</dbReference>
<dbReference type="Proteomes" id="UP000250369">
    <property type="component" value="Unassembled WGS sequence"/>
</dbReference>
<organism evidence="7 8">
    <name type="scientific">Paenibacillus contaminans</name>
    <dbReference type="NCBI Taxonomy" id="450362"/>
    <lineage>
        <taxon>Bacteria</taxon>
        <taxon>Bacillati</taxon>
        <taxon>Bacillota</taxon>
        <taxon>Bacilli</taxon>
        <taxon>Bacillales</taxon>
        <taxon>Paenibacillaceae</taxon>
        <taxon>Paenibacillus</taxon>
    </lineage>
</organism>
<dbReference type="OrthoDB" id="9774361at2"/>
<gene>
    <name evidence="7" type="primary">ytvI</name>
    <name evidence="7" type="ORF">DQG23_37625</name>
</gene>
<comment type="caution">
    <text evidence="7">The sequence shown here is derived from an EMBL/GenBank/DDBJ whole genome shotgun (WGS) entry which is preliminary data.</text>
</comment>
<comment type="subcellular location">
    <subcellularLocation>
        <location evidence="1">Membrane</location>
        <topology evidence="1">Multi-pass membrane protein</topology>
    </subcellularLocation>
</comment>
<evidence type="ECO:0000313" key="7">
    <source>
        <dbReference type="EMBL" id="RAV10603.1"/>
    </source>
</evidence>
<feature type="transmembrane region" description="Helical" evidence="6">
    <location>
        <begin position="165"/>
        <end position="189"/>
    </location>
</feature>
<keyword evidence="4 6" id="KW-1133">Transmembrane helix</keyword>
<dbReference type="PANTHER" id="PTHR21716:SF68">
    <property type="entry name" value="TRANSPORT PROTEIN YTVI-RELATED"/>
    <property type="match status" value="1"/>
</dbReference>
<feature type="transmembrane region" description="Helical" evidence="6">
    <location>
        <begin position="288"/>
        <end position="308"/>
    </location>
</feature>
<feature type="transmembrane region" description="Helical" evidence="6">
    <location>
        <begin position="231"/>
        <end position="250"/>
    </location>
</feature>
<evidence type="ECO:0000256" key="2">
    <source>
        <dbReference type="ARBA" id="ARBA00009773"/>
    </source>
</evidence>
<dbReference type="AlphaFoldDB" id="A0A329LVP5"/>
<dbReference type="PANTHER" id="PTHR21716">
    <property type="entry name" value="TRANSMEMBRANE PROTEIN"/>
    <property type="match status" value="1"/>
</dbReference>
<sequence length="373" mass="41308">MDKTIQKQLLRGLWVAVIIAVVLSALYLVTPLVYPFIYGWVIAYLLNPLVNLLQKRARMPRWLAVVVSLLLFLSITVGIITLLITNIALEIGQLSDLLQNQIELWRIQLLEFVNSDWIQGIIEKLNTFYAENPQYQNTINNNLSSTAKTLANLGSAFVGGVLNTVLSFIASLPSMATITIIALLAAFFISKDWHKLVTRISGWFPVFVRTATRTIWTDLQKALFGYLRAQLILISITAVVVMIGLIILNVNYAITIGLLIGLVDLMPYLGVGAAMVPWILITFLQGDVYLGIGLSILYGVILVCRQLVEPKVLATSIGLEPLPLLISMFIGLKLFGVLGLIYGPGALIIFGAFQRAGVFRDIYRYVKNGRADI</sequence>
<dbReference type="RefSeq" id="WP_113036189.1">
    <property type="nucleotide sequence ID" value="NZ_QMFB01000042.1"/>
</dbReference>
<evidence type="ECO:0000313" key="8">
    <source>
        <dbReference type="Proteomes" id="UP000250369"/>
    </source>
</evidence>
<proteinExistence type="inferred from homology"/>
<evidence type="ECO:0000256" key="1">
    <source>
        <dbReference type="ARBA" id="ARBA00004141"/>
    </source>
</evidence>
<protein>
    <submittedName>
        <fullName evidence="7">Sporulation integral membrane protein YtvI</fullName>
    </submittedName>
</protein>
<evidence type="ECO:0000256" key="4">
    <source>
        <dbReference type="ARBA" id="ARBA00022989"/>
    </source>
</evidence>
<dbReference type="EMBL" id="QMFB01000042">
    <property type="protein sequence ID" value="RAV10603.1"/>
    <property type="molecule type" value="Genomic_DNA"/>
</dbReference>
<dbReference type="InterPro" id="IPR002549">
    <property type="entry name" value="AI-2E-like"/>
</dbReference>
<feature type="transmembrane region" description="Helical" evidence="6">
    <location>
        <begin position="12"/>
        <end position="30"/>
    </location>
</feature>
<feature type="transmembrane region" description="Helical" evidence="6">
    <location>
        <begin position="62"/>
        <end position="89"/>
    </location>
</feature>
<name>A0A329LVP5_9BACL</name>
<feature type="transmembrane region" description="Helical" evidence="6">
    <location>
        <begin position="36"/>
        <end position="53"/>
    </location>
</feature>
<evidence type="ECO:0000256" key="3">
    <source>
        <dbReference type="ARBA" id="ARBA00022692"/>
    </source>
</evidence>
<dbReference type="Pfam" id="PF01594">
    <property type="entry name" value="AI-2E_transport"/>
    <property type="match status" value="1"/>
</dbReference>
<dbReference type="InterPro" id="IPR014227">
    <property type="entry name" value="YtvI-like"/>
</dbReference>